<dbReference type="PRINTS" id="PR00463">
    <property type="entry name" value="EP450I"/>
</dbReference>
<accession>A0A834X8S8</accession>
<dbReference type="Pfam" id="PF00067">
    <property type="entry name" value="p450"/>
    <property type="match status" value="1"/>
</dbReference>
<comment type="cofactor">
    <cofactor evidence="1 8">
        <name>heme</name>
        <dbReference type="ChEBI" id="CHEBI:30413"/>
    </cofactor>
</comment>
<dbReference type="OrthoDB" id="2789670at2759"/>
<dbReference type="PANTHER" id="PTHR47953:SF16">
    <property type="entry name" value="CYTOCHROME P450 71D8"/>
    <property type="match status" value="1"/>
</dbReference>
<gene>
    <name evidence="11" type="ORF">G2W53_002829</name>
</gene>
<keyword evidence="10" id="KW-0812">Transmembrane</keyword>
<sequence>MEEAQFFLPIIFFLLLIFLFIILWLAKSHEKPKSKAKIMNVVPGPWKLPVLGNLHQLFAASSLPHHGLRKLSLKYGPLMQLQLGEMPAVVVSSPDMAKEIMKTHDLAFVQRPQVLSSQIMFYGSQDIAFAPYGEYWRQMRKICTMELLTAKRVQSFSFVRKDEVSNLIKSIKSSVGSEIDLSSKIYTLTSVIVARVTFGKKAKDHQELLALLKAALALFTGFDLSDLFPSMKHIHFITGLKSKLEKMHQRIDKALENLIKDIIETQGENKGLSGEENLIEVLLRLQQSHTLEIPITINNIKAVIWDLFAAGTDTSGATIEWAMSELMKNPIVMKKAQAEIRKAFKGKKGIHEDDINKLSYLNSVIKETLRLHPPVPLLLPRECREACKINGYEIPIKTKVIVNAWAIGRDPKYWYEAERFMPERFNENGVDFRGTNFEYIPFGAGRRMCPGMSFGLASVELPLANLLYHFDWVLPNGIKAEDLDMTEALGASVGRENNLCLIPKPYFD</sequence>
<evidence type="ECO:0000313" key="12">
    <source>
        <dbReference type="Proteomes" id="UP000634136"/>
    </source>
</evidence>
<evidence type="ECO:0000256" key="8">
    <source>
        <dbReference type="PIRSR" id="PIRSR602401-1"/>
    </source>
</evidence>
<comment type="caution">
    <text evidence="11">The sequence shown here is derived from an EMBL/GenBank/DDBJ whole genome shotgun (WGS) entry which is preliminary data.</text>
</comment>
<dbReference type="GO" id="GO:0005506">
    <property type="term" value="F:iron ion binding"/>
    <property type="evidence" value="ECO:0007669"/>
    <property type="project" value="InterPro"/>
</dbReference>
<evidence type="ECO:0000256" key="10">
    <source>
        <dbReference type="SAM" id="Phobius"/>
    </source>
</evidence>
<dbReference type="GO" id="GO:0020037">
    <property type="term" value="F:heme binding"/>
    <property type="evidence" value="ECO:0007669"/>
    <property type="project" value="InterPro"/>
</dbReference>
<evidence type="ECO:0000256" key="7">
    <source>
        <dbReference type="ARBA" id="ARBA00023033"/>
    </source>
</evidence>
<keyword evidence="6 8" id="KW-0408">Iron</keyword>
<keyword evidence="3 8" id="KW-0349">Heme</keyword>
<organism evidence="11 12">
    <name type="scientific">Senna tora</name>
    <dbReference type="NCBI Taxonomy" id="362788"/>
    <lineage>
        <taxon>Eukaryota</taxon>
        <taxon>Viridiplantae</taxon>
        <taxon>Streptophyta</taxon>
        <taxon>Embryophyta</taxon>
        <taxon>Tracheophyta</taxon>
        <taxon>Spermatophyta</taxon>
        <taxon>Magnoliopsida</taxon>
        <taxon>eudicotyledons</taxon>
        <taxon>Gunneridae</taxon>
        <taxon>Pentapetalae</taxon>
        <taxon>rosids</taxon>
        <taxon>fabids</taxon>
        <taxon>Fabales</taxon>
        <taxon>Fabaceae</taxon>
        <taxon>Caesalpinioideae</taxon>
        <taxon>Cassia clade</taxon>
        <taxon>Senna</taxon>
    </lineage>
</organism>
<dbReference type="SUPFAM" id="SSF48264">
    <property type="entry name" value="Cytochrome P450"/>
    <property type="match status" value="1"/>
</dbReference>
<keyword evidence="4 8" id="KW-0479">Metal-binding</keyword>
<dbReference type="FunFam" id="1.10.630.10:FF:000008">
    <property type="entry name" value="Cytochrome P450 71D8"/>
    <property type="match status" value="1"/>
</dbReference>
<evidence type="ECO:0000256" key="9">
    <source>
        <dbReference type="RuleBase" id="RU000461"/>
    </source>
</evidence>
<protein>
    <submittedName>
        <fullName evidence="11">Cytochrome P450 71D8-like</fullName>
    </submittedName>
</protein>
<dbReference type="Proteomes" id="UP000634136">
    <property type="component" value="Unassembled WGS sequence"/>
</dbReference>
<dbReference type="PANTHER" id="PTHR47953">
    <property type="entry name" value="OS08G0105600 PROTEIN"/>
    <property type="match status" value="1"/>
</dbReference>
<evidence type="ECO:0000256" key="3">
    <source>
        <dbReference type="ARBA" id="ARBA00022617"/>
    </source>
</evidence>
<comment type="similarity">
    <text evidence="2 9">Belongs to the cytochrome P450 family.</text>
</comment>
<dbReference type="InterPro" id="IPR001128">
    <property type="entry name" value="Cyt_P450"/>
</dbReference>
<feature type="transmembrane region" description="Helical" evidence="10">
    <location>
        <begin position="6"/>
        <end position="26"/>
    </location>
</feature>
<dbReference type="GO" id="GO:0004497">
    <property type="term" value="F:monooxygenase activity"/>
    <property type="evidence" value="ECO:0007669"/>
    <property type="project" value="UniProtKB-KW"/>
</dbReference>
<dbReference type="PROSITE" id="PS00086">
    <property type="entry name" value="CYTOCHROME_P450"/>
    <property type="match status" value="1"/>
</dbReference>
<keyword evidence="10" id="KW-0472">Membrane</keyword>
<reference evidence="11" key="1">
    <citation type="submission" date="2020-09" db="EMBL/GenBank/DDBJ databases">
        <title>Genome-Enabled Discovery of Anthraquinone Biosynthesis in Senna tora.</title>
        <authorList>
            <person name="Kang S.-H."/>
            <person name="Pandey R.P."/>
            <person name="Lee C.-M."/>
            <person name="Sim J.-S."/>
            <person name="Jeong J.-T."/>
            <person name="Choi B.-S."/>
            <person name="Jung M."/>
            <person name="Ginzburg D."/>
            <person name="Zhao K."/>
            <person name="Won S.Y."/>
            <person name="Oh T.-J."/>
            <person name="Yu Y."/>
            <person name="Kim N.-H."/>
            <person name="Lee O.R."/>
            <person name="Lee T.-H."/>
            <person name="Bashyal P."/>
            <person name="Kim T.-S."/>
            <person name="Lee W.-H."/>
            <person name="Kawkins C."/>
            <person name="Kim C.-K."/>
            <person name="Kim J.S."/>
            <person name="Ahn B.O."/>
            <person name="Rhee S.Y."/>
            <person name="Sohng J.K."/>
        </authorList>
    </citation>
    <scope>NUCLEOTIDE SEQUENCE</scope>
    <source>
        <tissue evidence="11">Leaf</tissue>
    </source>
</reference>
<name>A0A834X8S8_9FABA</name>
<evidence type="ECO:0000256" key="5">
    <source>
        <dbReference type="ARBA" id="ARBA00023002"/>
    </source>
</evidence>
<dbReference type="InterPro" id="IPR052306">
    <property type="entry name" value="CYP450_71D"/>
</dbReference>
<dbReference type="Gene3D" id="1.10.630.10">
    <property type="entry name" value="Cytochrome P450"/>
    <property type="match status" value="1"/>
</dbReference>
<evidence type="ECO:0000256" key="1">
    <source>
        <dbReference type="ARBA" id="ARBA00001971"/>
    </source>
</evidence>
<dbReference type="InterPro" id="IPR036396">
    <property type="entry name" value="Cyt_P450_sf"/>
</dbReference>
<dbReference type="PRINTS" id="PR00385">
    <property type="entry name" value="P450"/>
</dbReference>
<evidence type="ECO:0000256" key="6">
    <source>
        <dbReference type="ARBA" id="ARBA00023004"/>
    </source>
</evidence>
<keyword evidence="12" id="KW-1185">Reference proteome</keyword>
<dbReference type="InterPro" id="IPR017972">
    <property type="entry name" value="Cyt_P450_CS"/>
</dbReference>
<keyword evidence="7 9" id="KW-0503">Monooxygenase</keyword>
<dbReference type="AlphaFoldDB" id="A0A834X8S8"/>
<evidence type="ECO:0000313" key="11">
    <source>
        <dbReference type="EMBL" id="KAF7840531.1"/>
    </source>
</evidence>
<dbReference type="GO" id="GO:0016705">
    <property type="term" value="F:oxidoreductase activity, acting on paired donors, with incorporation or reduction of molecular oxygen"/>
    <property type="evidence" value="ECO:0007669"/>
    <property type="project" value="InterPro"/>
</dbReference>
<evidence type="ECO:0000256" key="4">
    <source>
        <dbReference type="ARBA" id="ARBA00022723"/>
    </source>
</evidence>
<feature type="binding site" description="axial binding residue" evidence="8">
    <location>
        <position position="449"/>
    </location>
    <ligand>
        <name>heme</name>
        <dbReference type="ChEBI" id="CHEBI:30413"/>
    </ligand>
    <ligandPart>
        <name>Fe</name>
        <dbReference type="ChEBI" id="CHEBI:18248"/>
    </ligandPart>
</feature>
<proteinExistence type="inferred from homology"/>
<keyword evidence="5 9" id="KW-0560">Oxidoreductase</keyword>
<evidence type="ECO:0000256" key="2">
    <source>
        <dbReference type="ARBA" id="ARBA00010617"/>
    </source>
</evidence>
<keyword evidence="10" id="KW-1133">Transmembrane helix</keyword>
<dbReference type="InterPro" id="IPR002401">
    <property type="entry name" value="Cyt_P450_E_grp-I"/>
</dbReference>
<dbReference type="EMBL" id="JAAIUW010000002">
    <property type="protein sequence ID" value="KAF7840531.1"/>
    <property type="molecule type" value="Genomic_DNA"/>
</dbReference>
<dbReference type="CDD" id="cd11072">
    <property type="entry name" value="CYP71-like"/>
    <property type="match status" value="1"/>
</dbReference>